<dbReference type="Proteomes" id="UP000821853">
    <property type="component" value="Chromosome 10"/>
</dbReference>
<keyword evidence="1" id="KW-1015">Disulfide bond</keyword>
<dbReference type="PRINTS" id="PR00261">
    <property type="entry name" value="LDLRECEPTOR"/>
</dbReference>
<dbReference type="InterPro" id="IPR002172">
    <property type="entry name" value="LDrepeatLR_classA_rpt"/>
</dbReference>
<accession>A0A9J6FN68</accession>
<organism evidence="3 4">
    <name type="scientific">Haemaphysalis longicornis</name>
    <name type="common">Bush tick</name>
    <dbReference type="NCBI Taxonomy" id="44386"/>
    <lineage>
        <taxon>Eukaryota</taxon>
        <taxon>Metazoa</taxon>
        <taxon>Ecdysozoa</taxon>
        <taxon>Arthropoda</taxon>
        <taxon>Chelicerata</taxon>
        <taxon>Arachnida</taxon>
        <taxon>Acari</taxon>
        <taxon>Parasitiformes</taxon>
        <taxon>Ixodida</taxon>
        <taxon>Ixodoidea</taxon>
        <taxon>Ixodidae</taxon>
        <taxon>Haemaphysalinae</taxon>
        <taxon>Haemaphysalis</taxon>
    </lineage>
</organism>
<dbReference type="Pfam" id="PF00057">
    <property type="entry name" value="Ldl_recept_a"/>
    <property type="match status" value="1"/>
</dbReference>
<proteinExistence type="predicted"/>
<dbReference type="PANTHER" id="PTHR22722:SF14">
    <property type="entry name" value="MEGALIN, ISOFORM A"/>
    <property type="match status" value="1"/>
</dbReference>
<dbReference type="SUPFAM" id="SSF57424">
    <property type="entry name" value="LDL receptor-like module"/>
    <property type="match status" value="1"/>
</dbReference>
<dbReference type="CDD" id="cd00112">
    <property type="entry name" value="LDLa"/>
    <property type="match status" value="1"/>
</dbReference>
<comment type="caution">
    <text evidence="3">The sequence shown here is derived from an EMBL/GenBank/DDBJ whole genome shotgun (WGS) entry which is preliminary data.</text>
</comment>
<dbReference type="EMBL" id="JABSTR010000002">
    <property type="protein sequence ID" value="KAH9364315.1"/>
    <property type="molecule type" value="Genomic_DNA"/>
</dbReference>
<dbReference type="SMART" id="SM00192">
    <property type="entry name" value="LDLa"/>
    <property type="match status" value="1"/>
</dbReference>
<dbReference type="PROSITE" id="PS50068">
    <property type="entry name" value="LDLRA_2"/>
    <property type="match status" value="1"/>
</dbReference>
<evidence type="ECO:0000313" key="3">
    <source>
        <dbReference type="EMBL" id="KAH9364315.1"/>
    </source>
</evidence>
<dbReference type="InterPro" id="IPR051221">
    <property type="entry name" value="LDLR-related"/>
</dbReference>
<evidence type="ECO:0000256" key="1">
    <source>
        <dbReference type="ARBA" id="ARBA00023157"/>
    </source>
</evidence>
<gene>
    <name evidence="3" type="ORF">HPB48_021573</name>
</gene>
<evidence type="ECO:0000256" key="2">
    <source>
        <dbReference type="PROSITE-ProRule" id="PRU00124"/>
    </source>
</evidence>
<dbReference type="AlphaFoldDB" id="A0A9J6FN68"/>
<dbReference type="GO" id="GO:0016324">
    <property type="term" value="C:apical plasma membrane"/>
    <property type="evidence" value="ECO:0007669"/>
    <property type="project" value="TreeGrafter"/>
</dbReference>
<dbReference type="GO" id="GO:0042562">
    <property type="term" value="F:hormone binding"/>
    <property type="evidence" value="ECO:0007669"/>
    <property type="project" value="TreeGrafter"/>
</dbReference>
<dbReference type="Gene3D" id="4.10.400.10">
    <property type="entry name" value="Low-density Lipoprotein Receptor"/>
    <property type="match status" value="1"/>
</dbReference>
<evidence type="ECO:0000313" key="4">
    <source>
        <dbReference type="Proteomes" id="UP000821853"/>
    </source>
</evidence>
<dbReference type="GO" id="GO:0043235">
    <property type="term" value="C:receptor complex"/>
    <property type="evidence" value="ECO:0007669"/>
    <property type="project" value="TreeGrafter"/>
</dbReference>
<dbReference type="GO" id="GO:0006898">
    <property type="term" value="P:receptor-mediated endocytosis"/>
    <property type="evidence" value="ECO:0007669"/>
    <property type="project" value="TreeGrafter"/>
</dbReference>
<sequence length="215" mass="23620">MVPTRITARITGVQTGHCISALWKCDNDPNCKGAATCKGQPTYATGLFACNPEHEAKDVKCVPTRWQCDGEKDCASGLDEENTLAVSGDFTSPEEAMNAKGSVHEEIRRHCSLPPPTCHTTSEDPGVSFQQVLDVKSKATATGRKLTIPSREKPGSDNRRRRTVKYDGFTLCALRNIVHDLFLRNEHPLLQRGLQKNFKGVSFSPAFEHGSFAAF</sequence>
<comment type="caution">
    <text evidence="2">Lacks conserved residue(s) required for the propagation of feature annotation.</text>
</comment>
<dbReference type="InterPro" id="IPR036055">
    <property type="entry name" value="LDL_receptor-like_sf"/>
</dbReference>
<dbReference type="VEuPathDB" id="VectorBase:HLOH_046642"/>
<dbReference type="PANTHER" id="PTHR22722">
    <property type="entry name" value="LOW-DENSITY LIPOPROTEIN RECEPTOR-RELATED PROTEIN 2-RELATED"/>
    <property type="match status" value="1"/>
</dbReference>
<protein>
    <submittedName>
        <fullName evidence="3">Uncharacterized protein</fullName>
    </submittedName>
</protein>
<name>A0A9J6FN68_HAELO</name>
<reference evidence="3 4" key="1">
    <citation type="journal article" date="2020" name="Cell">
        <title>Large-Scale Comparative Analyses of Tick Genomes Elucidate Their Genetic Diversity and Vector Capacities.</title>
        <authorList>
            <consortium name="Tick Genome and Microbiome Consortium (TIGMIC)"/>
            <person name="Jia N."/>
            <person name="Wang J."/>
            <person name="Shi W."/>
            <person name="Du L."/>
            <person name="Sun Y."/>
            <person name="Zhan W."/>
            <person name="Jiang J.F."/>
            <person name="Wang Q."/>
            <person name="Zhang B."/>
            <person name="Ji P."/>
            <person name="Bell-Sakyi L."/>
            <person name="Cui X.M."/>
            <person name="Yuan T.T."/>
            <person name="Jiang B.G."/>
            <person name="Yang W.F."/>
            <person name="Lam T.T."/>
            <person name="Chang Q.C."/>
            <person name="Ding S.J."/>
            <person name="Wang X.J."/>
            <person name="Zhu J.G."/>
            <person name="Ruan X.D."/>
            <person name="Zhao L."/>
            <person name="Wei J.T."/>
            <person name="Ye R.Z."/>
            <person name="Que T.C."/>
            <person name="Du C.H."/>
            <person name="Zhou Y.H."/>
            <person name="Cheng J.X."/>
            <person name="Dai P.F."/>
            <person name="Guo W.B."/>
            <person name="Han X.H."/>
            <person name="Huang E.J."/>
            <person name="Li L.F."/>
            <person name="Wei W."/>
            <person name="Gao Y.C."/>
            <person name="Liu J.Z."/>
            <person name="Shao H.Z."/>
            <person name="Wang X."/>
            <person name="Wang C.C."/>
            <person name="Yang T.C."/>
            <person name="Huo Q.B."/>
            <person name="Li W."/>
            <person name="Chen H.Y."/>
            <person name="Chen S.E."/>
            <person name="Zhou L.G."/>
            <person name="Ni X.B."/>
            <person name="Tian J.H."/>
            <person name="Sheng Y."/>
            <person name="Liu T."/>
            <person name="Pan Y.S."/>
            <person name="Xia L.Y."/>
            <person name="Li J."/>
            <person name="Zhao F."/>
            <person name="Cao W.C."/>
        </authorList>
    </citation>
    <scope>NUCLEOTIDE SEQUENCE [LARGE SCALE GENOMIC DNA]</scope>
    <source>
        <strain evidence="3">HaeL-2018</strain>
    </source>
</reference>
<dbReference type="OrthoDB" id="10020456at2759"/>
<keyword evidence="4" id="KW-1185">Reference proteome</keyword>